<dbReference type="PANTHER" id="PTHR42693:SF53">
    <property type="entry name" value="ENDO-4-O-SULFATASE"/>
    <property type="match status" value="1"/>
</dbReference>
<evidence type="ECO:0000256" key="2">
    <source>
        <dbReference type="ARBA" id="ARBA00022801"/>
    </source>
</evidence>
<dbReference type="InterPro" id="IPR017850">
    <property type="entry name" value="Alkaline_phosphatase_core_sf"/>
</dbReference>
<dbReference type="SUPFAM" id="SSF53649">
    <property type="entry name" value="Alkaline phosphatase-like"/>
    <property type="match status" value="1"/>
</dbReference>
<sequence>MNGFKNIFFLLLVFFAFSCKPSEKVEKPNFIFILVDDLGKEWFPSYGATEVSTPNIDALVSKSIKFKNAYSMPQCTPSRVAIITGQYPYNNGWVSHYDVPRWGHGVSFDADKNQSFANALQKVGYKTGIAGKWQINDFRIEPNAMQKVGFDEFCMWTGYESGNEPSGKRYWDPYIFTKDGSKTYEGKFGPDIFSDFVVDFINENKKKPFFFYYPMVLTHTPFVHTPHAPNVTTKYQKHQAMVRYTDFIIGKILNSLEASGLSNNTYVVLTTDNGTVPSIIGKRNGVYIRGGKSYLTENGINAPFIVKTPDNKHFVTDALIDFTDLFPTFLNLAGVDNTTHLNLDGHSFSKVLIEKATQTHRDYILSMGGLPAHINKEGRVENAIQFRDRVLRNKQYKVYVDTLKQIHRLFDIKNDPYETENLIDEVKFQSVVSEFQAKVDVLPNLDNNPKYNKTEGLQTDVNLEFLDKAAQGVKHRKNNMMGSASEEQFLKLSTETIKNNK</sequence>
<dbReference type="KEGG" id="ahz:APS56_02940"/>
<accession>A0A0N7HY37</accession>
<dbReference type="InterPro" id="IPR000917">
    <property type="entry name" value="Sulfatase_N"/>
</dbReference>
<organism evidence="4 5">
    <name type="scientific">Pseudalgibacter alginicilyticus</name>
    <dbReference type="NCBI Taxonomy" id="1736674"/>
    <lineage>
        <taxon>Bacteria</taxon>
        <taxon>Pseudomonadati</taxon>
        <taxon>Bacteroidota</taxon>
        <taxon>Flavobacteriia</taxon>
        <taxon>Flavobacteriales</taxon>
        <taxon>Flavobacteriaceae</taxon>
        <taxon>Pseudalgibacter</taxon>
    </lineage>
</organism>
<feature type="domain" description="Sulfatase N-terminal" evidence="3">
    <location>
        <begin position="28"/>
        <end position="335"/>
    </location>
</feature>
<dbReference type="PROSITE" id="PS51257">
    <property type="entry name" value="PROKAR_LIPOPROTEIN"/>
    <property type="match status" value="1"/>
</dbReference>
<comment type="similarity">
    <text evidence="1">Belongs to the sulfatase family.</text>
</comment>
<dbReference type="InterPro" id="IPR050738">
    <property type="entry name" value="Sulfatase"/>
</dbReference>
<evidence type="ECO:0000313" key="4">
    <source>
        <dbReference type="EMBL" id="ALJ04166.1"/>
    </source>
</evidence>
<dbReference type="Gene3D" id="3.40.720.10">
    <property type="entry name" value="Alkaline Phosphatase, subunit A"/>
    <property type="match status" value="1"/>
</dbReference>
<name>A0A0N7HY37_9FLAO</name>
<dbReference type="CDD" id="cd16151">
    <property type="entry name" value="sulfatase_like"/>
    <property type="match status" value="1"/>
</dbReference>
<dbReference type="Proteomes" id="UP000057981">
    <property type="component" value="Chromosome"/>
</dbReference>
<dbReference type="PANTHER" id="PTHR42693">
    <property type="entry name" value="ARYLSULFATASE FAMILY MEMBER"/>
    <property type="match status" value="1"/>
</dbReference>
<dbReference type="RefSeq" id="WP_054724622.1">
    <property type="nucleotide sequence ID" value="NZ_CP012898.1"/>
</dbReference>
<evidence type="ECO:0000256" key="1">
    <source>
        <dbReference type="ARBA" id="ARBA00008779"/>
    </source>
</evidence>
<gene>
    <name evidence="4" type="ORF">APS56_02940</name>
</gene>
<keyword evidence="5" id="KW-1185">Reference proteome</keyword>
<proteinExistence type="inferred from homology"/>
<dbReference type="GO" id="GO:0004065">
    <property type="term" value="F:arylsulfatase activity"/>
    <property type="evidence" value="ECO:0007669"/>
    <property type="project" value="TreeGrafter"/>
</dbReference>
<protein>
    <recommendedName>
        <fullName evidence="3">Sulfatase N-terminal domain-containing protein</fullName>
    </recommendedName>
</protein>
<evidence type="ECO:0000313" key="5">
    <source>
        <dbReference type="Proteomes" id="UP000057981"/>
    </source>
</evidence>
<dbReference type="STRING" id="1736674.APS56_02940"/>
<evidence type="ECO:0000259" key="3">
    <source>
        <dbReference type="Pfam" id="PF00884"/>
    </source>
</evidence>
<dbReference type="EMBL" id="CP012898">
    <property type="protein sequence ID" value="ALJ04166.1"/>
    <property type="molecule type" value="Genomic_DNA"/>
</dbReference>
<dbReference type="OrthoDB" id="756520at2"/>
<keyword evidence="2" id="KW-0378">Hydrolase</keyword>
<dbReference type="AlphaFoldDB" id="A0A0N7HY37"/>
<reference evidence="4 5" key="1">
    <citation type="submission" date="2015-10" db="EMBL/GenBank/DDBJ databases">
        <authorList>
            <person name="Gilbert D.G."/>
        </authorList>
    </citation>
    <scope>NUCLEOTIDE SEQUENCE [LARGE SCALE GENOMIC DNA]</scope>
    <source>
        <strain evidence="5">HZ-22</strain>
    </source>
</reference>
<dbReference type="Pfam" id="PF00884">
    <property type="entry name" value="Sulfatase"/>
    <property type="match status" value="1"/>
</dbReference>